<gene>
    <name evidence="2" type="ORF">KSF_069580</name>
</gene>
<organism evidence="2 3">
    <name type="scientific">Reticulibacter mediterranei</name>
    <dbReference type="NCBI Taxonomy" id="2778369"/>
    <lineage>
        <taxon>Bacteria</taxon>
        <taxon>Bacillati</taxon>
        <taxon>Chloroflexota</taxon>
        <taxon>Ktedonobacteria</taxon>
        <taxon>Ktedonobacterales</taxon>
        <taxon>Reticulibacteraceae</taxon>
        <taxon>Reticulibacter</taxon>
    </lineage>
</organism>
<evidence type="ECO:0000259" key="1">
    <source>
        <dbReference type="Pfam" id="PF20530"/>
    </source>
</evidence>
<dbReference type="Pfam" id="PF20530">
    <property type="entry name" value="DUF6745"/>
    <property type="match status" value="1"/>
</dbReference>
<feature type="domain" description="DUF6745" evidence="1">
    <location>
        <begin position="23"/>
        <end position="60"/>
    </location>
</feature>
<accession>A0A8J3N5Z5</accession>
<evidence type="ECO:0000313" key="2">
    <source>
        <dbReference type="EMBL" id="GHO96910.1"/>
    </source>
</evidence>
<evidence type="ECO:0000313" key="3">
    <source>
        <dbReference type="Proteomes" id="UP000597444"/>
    </source>
</evidence>
<dbReference type="Proteomes" id="UP000597444">
    <property type="component" value="Unassembled WGS sequence"/>
</dbReference>
<proteinExistence type="predicted"/>
<protein>
    <recommendedName>
        <fullName evidence="1">DUF6745 domain-containing protein</fullName>
    </recommendedName>
</protein>
<keyword evidence="3" id="KW-1185">Reference proteome</keyword>
<comment type="caution">
    <text evidence="2">The sequence shown here is derived from an EMBL/GenBank/DDBJ whole genome shotgun (WGS) entry which is preliminary data.</text>
</comment>
<dbReference type="AlphaFoldDB" id="A0A8J3N5Z5"/>
<reference evidence="2" key="1">
    <citation type="submission" date="2020-10" db="EMBL/GenBank/DDBJ databases">
        <title>Taxonomic study of unclassified bacteria belonging to the class Ktedonobacteria.</title>
        <authorList>
            <person name="Yabe S."/>
            <person name="Wang C.M."/>
            <person name="Zheng Y."/>
            <person name="Sakai Y."/>
            <person name="Cavaletti L."/>
            <person name="Monciardini P."/>
            <person name="Donadio S."/>
        </authorList>
    </citation>
    <scope>NUCLEOTIDE SEQUENCE</scope>
    <source>
        <strain evidence="2">ID150040</strain>
    </source>
</reference>
<dbReference type="InterPro" id="IPR046633">
    <property type="entry name" value="DUF6745"/>
</dbReference>
<sequence>MIEVDLGNDPEGVAHYVQVRDASTQRQYYLRVPPSIRRADEAIAWTFGLDEQDYQPGQET</sequence>
<name>A0A8J3N5Z5_9CHLR</name>
<dbReference type="EMBL" id="BNJK01000001">
    <property type="protein sequence ID" value="GHO96910.1"/>
    <property type="molecule type" value="Genomic_DNA"/>
</dbReference>